<evidence type="ECO:0000259" key="2">
    <source>
        <dbReference type="Pfam" id="PF06588"/>
    </source>
</evidence>
<dbReference type="AlphaFoldDB" id="A0A1R1YSF4"/>
<proteinExistence type="predicted"/>
<dbReference type="InterPro" id="IPR052456">
    <property type="entry name" value="CTLH_complex_component"/>
</dbReference>
<dbReference type="Gene3D" id="2.60.120.260">
    <property type="entry name" value="Galactose-binding domain-like"/>
    <property type="match status" value="1"/>
</dbReference>
<reference evidence="4" key="1">
    <citation type="submission" date="2017-01" db="EMBL/GenBank/DDBJ databases">
        <authorList>
            <person name="Wang Y."/>
            <person name="White M."/>
            <person name="Kvist S."/>
            <person name="Moncalvo J.-M."/>
        </authorList>
    </citation>
    <scope>NUCLEOTIDE SEQUENCE [LARGE SCALE GENOMIC DNA]</scope>
    <source>
        <strain evidence="4">ID-206-W2</strain>
    </source>
</reference>
<sequence>MLESAKIKEIKDDRIPILNPSSLKSLLDSSYGSPFLNHSNFRIVGPRAERIKEKSTSIKDKNYFRLFSQRSNEFEDYDNPGAGTNHLDLDYINSLIPDLAENESLSLSSKSGLYDLIYKSDQLNKLGRQNFDDPFRRASISNNRIMLDRINSYDKIKSRNYESIDFDSSLPYEIYSWSSFSANYFPHNIICCKPNEQESRWSTSANNNRQFITLRLERPAFIRKLYIYFKIL</sequence>
<dbReference type="PANTHER" id="PTHR15526:SF5">
    <property type="entry name" value="MUSKELIN"/>
    <property type="match status" value="1"/>
</dbReference>
<dbReference type="InterPro" id="IPR010565">
    <property type="entry name" value="Muskelin_N"/>
</dbReference>
<dbReference type="Pfam" id="PF06588">
    <property type="entry name" value="Muskelin_N"/>
    <property type="match status" value="1"/>
</dbReference>
<keyword evidence="4" id="KW-1185">Reference proteome</keyword>
<dbReference type="Proteomes" id="UP000187429">
    <property type="component" value="Unassembled WGS sequence"/>
</dbReference>
<evidence type="ECO:0000256" key="1">
    <source>
        <dbReference type="ARBA" id="ARBA00022737"/>
    </source>
</evidence>
<dbReference type="OrthoDB" id="10052615at2759"/>
<dbReference type="PANTHER" id="PTHR15526">
    <property type="entry name" value="MUSKELIN"/>
    <property type="match status" value="1"/>
</dbReference>
<feature type="domain" description="Muskelin N-terminal" evidence="2">
    <location>
        <begin position="168"/>
        <end position="225"/>
    </location>
</feature>
<organism evidence="3 4">
    <name type="scientific">Smittium culicis</name>
    <dbReference type="NCBI Taxonomy" id="133412"/>
    <lineage>
        <taxon>Eukaryota</taxon>
        <taxon>Fungi</taxon>
        <taxon>Fungi incertae sedis</taxon>
        <taxon>Zoopagomycota</taxon>
        <taxon>Kickxellomycotina</taxon>
        <taxon>Harpellomycetes</taxon>
        <taxon>Harpellales</taxon>
        <taxon>Legeriomycetaceae</taxon>
        <taxon>Smittium</taxon>
    </lineage>
</organism>
<dbReference type="GO" id="GO:0005737">
    <property type="term" value="C:cytoplasm"/>
    <property type="evidence" value="ECO:0007669"/>
    <property type="project" value="TreeGrafter"/>
</dbReference>
<name>A0A1R1YSF4_9FUNG</name>
<comment type="caution">
    <text evidence="3">The sequence shown here is derived from an EMBL/GenBank/DDBJ whole genome shotgun (WGS) entry which is preliminary data.</text>
</comment>
<protein>
    <submittedName>
        <fullName evidence="3">Muskelin</fullName>
    </submittedName>
</protein>
<evidence type="ECO:0000313" key="4">
    <source>
        <dbReference type="Proteomes" id="UP000187429"/>
    </source>
</evidence>
<dbReference type="EMBL" id="LSSM01000166">
    <property type="protein sequence ID" value="OMJ29828.1"/>
    <property type="molecule type" value="Genomic_DNA"/>
</dbReference>
<evidence type="ECO:0000313" key="3">
    <source>
        <dbReference type="EMBL" id="OMJ29828.1"/>
    </source>
</evidence>
<gene>
    <name evidence="3" type="ORF">AYI69_g648</name>
</gene>
<keyword evidence="1" id="KW-0677">Repeat</keyword>
<accession>A0A1R1YSF4</accession>